<dbReference type="SFLD" id="SFLDG01121">
    <property type="entry name" value="Diphthamide_biosynthesis"/>
    <property type="match status" value="1"/>
</dbReference>
<dbReference type="InterPro" id="IPR042263">
    <property type="entry name" value="DPH1/DPH2_1"/>
</dbReference>
<dbReference type="InterPro" id="IPR016435">
    <property type="entry name" value="DPH1/DPH2"/>
</dbReference>
<evidence type="ECO:0000256" key="6">
    <source>
        <dbReference type="ARBA" id="ARBA00023014"/>
    </source>
</evidence>
<reference evidence="9 10" key="1">
    <citation type="submission" date="2010-05" db="EMBL/GenBank/DDBJ databases">
        <title>The Genome Sequence of Thecamonas trahens ATCC 50062.</title>
        <authorList>
            <consortium name="The Broad Institute Genome Sequencing Platform"/>
            <person name="Russ C."/>
            <person name="Cuomo C."/>
            <person name="Shea T."/>
            <person name="Young S.K."/>
            <person name="Zeng Q."/>
            <person name="Koehrsen M."/>
            <person name="Haas B."/>
            <person name="Borodovsky M."/>
            <person name="Guigo R."/>
            <person name="Alvarado L."/>
            <person name="Berlin A."/>
            <person name="Bochicchio J."/>
            <person name="Borenstein D."/>
            <person name="Chapman S."/>
            <person name="Chen Z."/>
            <person name="Freedman E."/>
            <person name="Gellesch M."/>
            <person name="Goldberg J."/>
            <person name="Griggs A."/>
            <person name="Gujja S."/>
            <person name="Heilman E."/>
            <person name="Heiman D."/>
            <person name="Hepburn T."/>
            <person name="Howarth C."/>
            <person name="Jen D."/>
            <person name="Larson L."/>
            <person name="Mehta T."/>
            <person name="Park D."/>
            <person name="Pearson M."/>
            <person name="Roberts A."/>
            <person name="Saif S."/>
            <person name="Shenoy N."/>
            <person name="Sisk P."/>
            <person name="Stolte C."/>
            <person name="Sykes S."/>
            <person name="Thomson T."/>
            <person name="Walk T."/>
            <person name="White J."/>
            <person name="Yandava C."/>
            <person name="Burger G."/>
            <person name="Gray M.W."/>
            <person name="Holland P.W.H."/>
            <person name="King N."/>
            <person name="Lang F.B.F."/>
            <person name="Roger A.J."/>
            <person name="Ruiz-Trillo I."/>
            <person name="Lander E."/>
            <person name="Nusbaum C."/>
        </authorList>
    </citation>
    <scope>NUCLEOTIDE SEQUENCE [LARGE SCALE GENOMIC DNA]</scope>
    <source>
        <strain evidence="9 10">ATCC 50062</strain>
    </source>
</reference>
<comment type="similarity">
    <text evidence="3 7">Belongs to the DPH1/DPH2 family. DPH2 subfamily.</text>
</comment>
<dbReference type="FunFam" id="3.40.50.11860:FF:000001">
    <property type="entry name" value="2-(3-amino-3-carboxypropyl)histidine synthase subunit 2"/>
    <property type="match status" value="1"/>
</dbReference>
<evidence type="ECO:0000256" key="7">
    <source>
        <dbReference type="RuleBase" id="RU364133"/>
    </source>
</evidence>
<evidence type="ECO:0000313" key="10">
    <source>
        <dbReference type="Proteomes" id="UP000054408"/>
    </source>
</evidence>
<dbReference type="NCBIfam" id="TIGR00322">
    <property type="entry name" value="diphth2_R"/>
    <property type="match status" value="1"/>
</dbReference>
<dbReference type="STRING" id="461836.A0A0L0DA36"/>
<name>A0A0L0DA36_THETB</name>
<dbReference type="PANTHER" id="PTHR10762">
    <property type="entry name" value="DIPHTHAMIDE BIOSYNTHESIS PROTEIN"/>
    <property type="match status" value="1"/>
</dbReference>
<dbReference type="AlphaFoldDB" id="A0A0L0DA36"/>
<dbReference type="UniPathway" id="UPA00559"/>
<keyword evidence="10" id="KW-1185">Reference proteome</keyword>
<dbReference type="Proteomes" id="UP000054408">
    <property type="component" value="Unassembled WGS sequence"/>
</dbReference>
<evidence type="ECO:0000313" key="9">
    <source>
        <dbReference type="EMBL" id="KNC49219.1"/>
    </source>
</evidence>
<dbReference type="OMA" id="IMENARS"/>
<keyword evidence="4 7" id="KW-0479">Metal-binding</keyword>
<keyword evidence="6 7" id="KW-0411">Iron-sulfur</keyword>
<comment type="pathway">
    <text evidence="2 7">Protein modification; peptidyl-diphthamide biosynthesis.</text>
</comment>
<evidence type="ECO:0000256" key="4">
    <source>
        <dbReference type="ARBA" id="ARBA00022723"/>
    </source>
</evidence>
<comment type="function">
    <text evidence="7">Required for the first step of diphthamide biosynthesis, a post-translational modification of histidine which occurs in elongation factor 2. DPH1 and DPH2 transfer a 3-amino-3-carboxypropyl (ACP) group from S-adenosyl-L-methionine (SAM) to a histidine residue, the reaction is assisted by a reduction system comprising DPH3 and a NADH-dependent reductase. Facilitates the reduction of the catalytic iron-sulfur cluster found in the DPH1 subunit.</text>
</comment>
<keyword evidence="5 7" id="KW-0408">Iron</keyword>
<dbReference type="GO" id="GO:0046872">
    <property type="term" value="F:metal ion binding"/>
    <property type="evidence" value="ECO:0007669"/>
    <property type="project" value="UniProtKB-KW"/>
</dbReference>
<protein>
    <recommendedName>
        <fullName evidence="7">2-(3-amino-3-carboxypropyl)histidine synthase subunit 2</fullName>
    </recommendedName>
</protein>
<dbReference type="InterPro" id="IPR010014">
    <property type="entry name" value="DHP2"/>
</dbReference>
<dbReference type="Pfam" id="PF01866">
    <property type="entry name" value="Diphthamide_syn"/>
    <property type="match status" value="1"/>
</dbReference>
<evidence type="ECO:0000256" key="1">
    <source>
        <dbReference type="ARBA" id="ARBA00001966"/>
    </source>
</evidence>
<evidence type="ECO:0000256" key="5">
    <source>
        <dbReference type="ARBA" id="ARBA00023004"/>
    </source>
</evidence>
<dbReference type="Gene3D" id="3.40.50.11840">
    <property type="entry name" value="Diphthamide synthesis DPH1/DPH2 domain 1"/>
    <property type="match status" value="1"/>
</dbReference>
<evidence type="ECO:0000256" key="3">
    <source>
        <dbReference type="ARBA" id="ARBA00006179"/>
    </source>
</evidence>
<dbReference type="EMBL" id="GL349454">
    <property type="protein sequence ID" value="KNC49219.1"/>
    <property type="molecule type" value="Genomic_DNA"/>
</dbReference>
<dbReference type="SFLD" id="SFLDS00032">
    <property type="entry name" value="Radical_SAM_3-amino-3-carboxyp"/>
    <property type="match status" value="1"/>
</dbReference>
<feature type="region of interest" description="Disordered" evidence="8">
    <location>
        <begin position="559"/>
        <end position="584"/>
    </location>
</feature>
<proteinExistence type="inferred from homology"/>
<accession>A0A0L0DA36</accession>
<evidence type="ECO:0000256" key="2">
    <source>
        <dbReference type="ARBA" id="ARBA00005156"/>
    </source>
</evidence>
<organism evidence="9 10">
    <name type="scientific">Thecamonas trahens ATCC 50062</name>
    <dbReference type="NCBI Taxonomy" id="461836"/>
    <lineage>
        <taxon>Eukaryota</taxon>
        <taxon>Apusozoa</taxon>
        <taxon>Apusomonadida</taxon>
        <taxon>Apusomonadidae</taxon>
        <taxon>Thecamonas</taxon>
    </lineage>
</organism>
<dbReference type="Gene3D" id="3.40.50.11860">
    <property type="entry name" value="Diphthamide synthesis DPH1/DPH2 domain 3"/>
    <property type="match status" value="1"/>
</dbReference>
<dbReference type="OrthoDB" id="449241at2759"/>
<comment type="cofactor">
    <cofactor evidence="1">
        <name>[4Fe-4S] cluster</name>
        <dbReference type="ChEBI" id="CHEBI:49883"/>
    </cofactor>
</comment>
<dbReference type="InterPro" id="IPR042265">
    <property type="entry name" value="DPH1/DPH2_3"/>
</dbReference>
<dbReference type="GeneID" id="25569778"/>
<dbReference type="NCBIfam" id="TIGR00272">
    <property type="entry name" value="DPH2"/>
    <property type="match status" value="1"/>
</dbReference>
<dbReference type="eggNOG" id="KOG2648">
    <property type="taxonomic scope" value="Eukaryota"/>
</dbReference>
<dbReference type="GO" id="GO:0090560">
    <property type="term" value="F:2-(3-amino-3-carboxypropyl)histidine synthase activity"/>
    <property type="evidence" value="ECO:0007669"/>
    <property type="project" value="InterPro"/>
</dbReference>
<gene>
    <name evidence="9" type="ORF">AMSG_11863</name>
</gene>
<sequence length="696" mass="72366">MDKTARNTRKTALMRAIKEAATGEVVATIDELTSGLRSLLVADSSTAQLAGALLTPDVCAGLVQGYAFEPCVRAVNHDVSRAAIAHEVNTTGRIPIKRFVDEACVRHHRINHIRVKREKMKPKYAGKDDMTIEDELAPSVEDVQTSIAVIKSSFEGSAQILRDATTDGSDRPALVPEKDLTQFDAHWENVRVAQWLEEVLGGEPGVVALQFPDHLVAHAPSVAARMASLVADSVEIVVLADSAYSGCCVDEVAAEHALAKALVHYGEACLTATLRLPVCYVFCARDVPADEVATLAEATAAAVPDGVRSLVVAYELSLAAPAAAIAAALTAASLASEVVFMDARAPTDDAADVADGDSEGVTYAMGGFSFTLAHKLDASADAVVFVGAGKAADSKLFTALQLNHPGLRFVTVDVDAGTAALCTGSTSRALMKRYMLIEKVKSAEVIGLLVGTLAVGPYLEMLDELRALIEAAGRSYYTFCVGKVNVPKLANFTEVDVFVVVSCPLTALIDSREYIKPLVTPFEAFLALTPGAEWTGEYSTDFEQTLAVIEAADAAADGPTGAAVDGGADADADDDGEHLVTSLSSGSGKASIRAFSIRKKHAKGASSGTAARSSAAASSSDAIISRSEAKRQLAQTDGSGAAAATFAARTWRGIQADGNAADDAEGESNAPAMIEAGRSGRAAKYAAEGSGLAGSE</sequence>
<dbReference type="GO" id="GO:0051536">
    <property type="term" value="F:iron-sulfur cluster binding"/>
    <property type="evidence" value="ECO:0007669"/>
    <property type="project" value="UniProtKB-KW"/>
</dbReference>
<dbReference type="RefSeq" id="XP_013758061.1">
    <property type="nucleotide sequence ID" value="XM_013902607.1"/>
</dbReference>
<evidence type="ECO:0000256" key="8">
    <source>
        <dbReference type="SAM" id="MobiDB-lite"/>
    </source>
</evidence>
<dbReference type="PANTHER" id="PTHR10762:SF2">
    <property type="entry name" value="2-(3-AMINO-3-CARBOXYPROPYL)HISTIDINE SYNTHASE SUBUNIT 2"/>
    <property type="match status" value="1"/>
</dbReference>
<dbReference type="GO" id="GO:0017183">
    <property type="term" value="P:protein histidyl modification to diphthamide"/>
    <property type="evidence" value="ECO:0007669"/>
    <property type="project" value="UniProtKB-UniPathway"/>
</dbReference>